<protein>
    <submittedName>
        <fullName evidence="1">Unannotated protein</fullName>
    </submittedName>
</protein>
<dbReference type="EMBL" id="CAFBOZ010000388">
    <property type="protein sequence ID" value="CAB5027032.1"/>
    <property type="molecule type" value="Genomic_DNA"/>
</dbReference>
<dbReference type="AlphaFoldDB" id="A0A6J7RE35"/>
<sequence>MATGTRKRGAAAHGHTQRWSATARVLRSSNRFWRFTDFPDSSVSAAQHLLSDLARSSELMRVRKGLYWRGVQTPLGMSPPPFESLVAELAGVRGVGPTGLSASNMLRLSTQVPRRAHVAVPARAPVSTGLVRFVSRATRTARAQARLTPIEVALLETLGDWESVVEVPSSEGWARLRGMLVNYGAMAERLARASSTEPGGVRARLAALLSAAGHCDLSDQVPAVDPRTRVAALTFLSS</sequence>
<accession>A0A6J7RE35</accession>
<name>A0A6J7RE35_9ZZZZ</name>
<proteinExistence type="predicted"/>
<organism evidence="1">
    <name type="scientific">freshwater metagenome</name>
    <dbReference type="NCBI Taxonomy" id="449393"/>
    <lineage>
        <taxon>unclassified sequences</taxon>
        <taxon>metagenomes</taxon>
        <taxon>ecological metagenomes</taxon>
    </lineage>
</organism>
<gene>
    <name evidence="1" type="ORF">UFOPK3992_02064</name>
</gene>
<evidence type="ECO:0000313" key="1">
    <source>
        <dbReference type="EMBL" id="CAB5027032.1"/>
    </source>
</evidence>
<reference evidence="1" key="1">
    <citation type="submission" date="2020-05" db="EMBL/GenBank/DDBJ databases">
        <authorList>
            <person name="Chiriac C."/>
            <person name="Salcher M."/>
            <person name="Ghai R."/>
            <person name="Kavagutti S V."/>
        </authorList>
    </citation>
    <scope>NUCLEOTIDE SEQUENCE</scope>
</reference>